<reference evidence="1" key="1">
    <citation type="submission" date="2021-01" db="EMBL/GenBank/DDBJ databases">
        <authorList>
            <person name="Corre E."/>
            <person name="Pelletier E."/>
            <person name="Niang G."/>
            <person name="Scheremetjew M."/>
            <person name="Finn R."/>
            <person name="Kale V."/>
            <person name="Holt S."/>
            <person name="Cochrane G."/>
            <person name="Meng A."/>
            <person name="Brown T."/>
            <person name="Cohen L."/>
        </authorList>
    </citation>
    <scope>NUCLEOTIDE SEQUENCE</scope>
    <source>
        <strain evidence="1">UTEX LB 2760</strain>
    </source>
</reference>
<name>A0A7S0BV83_9RHOD</name>
<protein>
    <submittedName>
        <fullName evidence="1">Uncharacterized protein</fullName>
    </submittedName>
</protein>
<dbReference type="EMBL" id="HBEK01024561">
    <property type="protein sequence ID" value="CAD8403456.1"/>
    <property type="molecule type" value="Transcribed_RNA"/>
</dbReference>
<proteinExistence type="predicted"/>
<gene>
    <name evidence="1" type="ORF">RMAR0315_LOCUS13465</name>
</gene>
<accession>A0A7S0BV83</accession>
<evidence type="ECO:0000313" key="1">
    <source>
        <dbReference type="EMBL" id="CAD8403456.1"/>
    </source>
</evidence>
<sequence>MVFNNKYEKTNLTGGDFLTSETRQFMRFASLVSELCSDFLSTSDLLVPLGSITDKDTRVDAIGYLPEPDSYWLVVPAPELARVISLGPSFRLALRSSAQNRPRVRTEANSARGDRFFDLGISGGDAAQANCMINYGQAIVIELVLLQACIWRGLRRDNVEFLRRFRTREYGLFLIHARSEFLDQTNPCEEGHSRSREDFHC</sequence>
<organism evidence="1">
    <name type="scientific">Rhodosorus marinus</name>
    <dbReference type="NCBI Taxonomy" id="101924"/>
    <lineage>
        <taxon>Eukaryota</taxon>
        <taxon>Rhodophyta</taxon>
        <taxon>Stylonematophyceae</taxon>
        <taxon>Stylonematales</taxon>
        <taxon>Stylonemataceae</taxon>
        <taxon>Rhodosorus</taxon>
    </lineage>
</organism>
<dbReference type="AlphaFoldDB" id="A0A7S0BV83"/>